<dbReference type="CDD" id="cd05233">
    <property type="entry name" value="SDR_c"/>
    <property type="match status" value="1"/>
</dbReference>
<dbReference type="KEGG" id="tbc:A0O31_00070"/>
<evidence type="ECO:0000259" key="2">
    <source>
        <dbReference type="SMART" id="SM00822"/>
    </source>
</evidence>
<dbReference type="RefSeq" id="WP_028492837.1">
    <property type="nucleotide sequence ID" value="NZ_CP016312.1"/>
</dbReference>
<evidence type="ECO:0000313" key="3">
    <source>
        <dbReference type="EMBL" id="APD08301.1"/>
    </source>
</evidence>
<reference evidence="4" key="1">
    <citation type="submission" date="2016-06" db="EMBL/GenBank/DDBJ databases">
        <title>Whole genome sequencing of Thermus brockianus strain GE-1.</title>
        <authorList>
            <person name="Schaefers C."/>
            <person name="Blank S."/>
            <person name="Wiebusch S."/>
            <person name="Elleuche S."/>
            <person name="Antranikian G."/>
        </authorList>
    </citation>
    <scope>NUCLEOTIDE SEQUENCE [LARGE SCALE GENOMIC DNA]</scope>
    <source>
        <strain evidence="4">GE-1</strain>
    </source>
</reference>
<dbReference type="SMART" id="SM00822">
    <property type="entry name" value="PKS_KR"/>
    <property type="match status" value="1"/>
</dbReference>
<comment type="similarity">
    <text evidence="1">Belongs to the short-chain dehydrogenases/reductases (SDR) family.</text>
</comment>
<gene>
    <name evidence="3" type="ORF">A0O31_00070</name>
</gene>
<name>A0A1J0LS55_THEBO</name>
<dbReference type="PROSITE" id="PS00061">
    <property type="entry name" value="ADH_SHORT"/>
    <property type="match status" value="1"/>
</dbReference>
<dbReference type="Gene3D" id="3.40.50.720">
    <property type="entry name" value="NAD(P)-binding Rossmann-like Domain"/>
    <property type="match status" value="1"/>
</dbReference>
<dbReference type="InterPro" id="IPR002347">
    <property type="entry name" value="SDR_fam"/>
</dbReference>
<sequence length="253" mass="26540">MGRLSDKTVLVTGAAHGIGRAALELFAREGARLVAVDVEEEALAEAVAPLEGEAVAVVADVSVPEGVEEAFREALEEFGTLHGVAHFAGIAHSGLSWKLPLAEWERVLRVNLTGSFLVARKAGEAMEGGSLVLTSSVAALGALGLAHYAASKMAVVGLARTLALELARKGIRVNVLVPGLIATRMTTGLPEWAWRREVEATPLGREGRPEEVAQAALFLLSDEASYITGQALYVDGGRSIVGPGAYLSLAQRR</sequence>
<evidence type="ECO:0000313" key="4">
    <source>
        <dbReference type="Proteomes" id="UP000182993"/>
    </source>
</evidence>
<dbReference type="SUPFAM" id="SSF51735">
    <property type="entry name" value="NAD(P)-binding Rossmann-fold domains"/>
    <property type="match status" value="1"/>
</dbReference>
<dbReference type="EMBL" id="CP016312">
    <property type="protein sequence ID" value="APD08301.1"/>
    <property type="molecule type" value="Genomic_DNA"/>
</dbReference>
<dbReference type="OrthoDB" id="286404at2"/>
<dbReference type="InterPro" id="IPR020904">
    <property type="entry name" value="Sc_DH/Rdtase_CS"/>
</dbReference>
<organism evidence="3 4">
    <name type="scientific">Thermus brockianus</name>
    <dbReference type="NCBI Taxonomy" id="56956"/>
    <lineage>
        <taxon>Bacteria</taxon>
        <taxon>Thermotogati</taxon>
        <taxon>Deinococcota</taxon>
        <taxon>Deinococci</taxon>
        <taxon>Thermales</taxon>
        <taxon>Thermaceae</taxon>
        <taxon>Thermus</taxon>
    </lineage>
</organism>
<proteinExistence type="inferred from homology"/>
<dbReference type="PRINTS" id="PR00081">
    <property type="entry name" value="GDHRDH"/>
</dbReference>
<accession>A0A1J0LS55</accession>
<dbReference type="Pfam" id="PF13561">
    <property type="entry name" value="adh_short_C2"/>
    <property type="match status" value="1"/>
</dbReference>
<dbReference type="InterPro" id="IPR036291">
    <property type="entry name" value="NAD(P)-bd_dom_sf"/>
</dbReference>
<dbReference type="PRINTS" id="PR00080">
    <property type="entry name" value="SDRFAMILY"/>
</dbReference>
<dbReference type="PANTHER" id="PTHR42760">
    <property type="entry name" value="SHORT-CHAIN DEHYDROGENASES/REDUCTASES FAMILY MEMBER"/>
    <property type="match status" value="1"/>
</dbReference>
<dbReference type="InterPro" id="IPR057326">
    <property type="entry name" value="KR_dom"/>
</dbReference>
<protein>
    <submittedName>
        <fullName evidence="3">3-oxoacyl-[acyl carrier protein] reductase</fullName>
    </submittedName>
</protein>
<feature type="domain" description="Ketoreductase" evidence="2">
    <location>
        <begin position="7"/>
        <end position="179"/>
    </location>
</feature>
<dbReference type="STRING" id="56956.A0O31_00070"/>
<dbReference type="GO" id="GO:0016616">
    <property type="term" value="F:oxidoreductase activity, acting on the CH-OH group of donors, NAD or NADP as acceptor"/>
    <property type="evidence" value="ECO:0007669"/>
    <property type="project" value="UniProtKB-ARBA"/>
</dbReference>
<dbReference type="FunFam" id="3.40.50.720:FF:000084">
    <property type="entry name" value="Short-chain dehydrogenase reductase"/>
    <property type="match status" value="1"/>
</dbReference>
<dbReference type="AlphaFoldDB" id="A0A1J0LS55"/>
<evidence type="ECO:0000256" key="1">
    <source>
        <dbReference type="ARBA" id="ARBA00006484"/>
    </source>
</evidence>
<dbReference type="Proteomes" id="UP000182993">
    <property type="component" value="Chromosome"/>
</dbReference>